<proteinExistence type="predicted"/>
<keyword evidence="2" id="KW-1185">Reference proteome</keyword>
<protein>
    <submittedName>
        <fullName evidence="1">Uncharacterized protein</fullName>
    </submittedName>
</protein>
<evidence type="ECO:0000313" key="2">
    <source>
        <dbReference type="Proteomes" id="UP000003082"/>
    </source>
</evidence>
<dbReference type="Proteomes" id="UP000003082">
    <property type="component" value="Unassembled WGS sequence"/>
</dbReference>
<reference evidence="1 2" key="1">
    <citation type="submission" date="2008-08" db="EMBL/GenBank/DDBJ databases">
        <authorList>
            <person name="Madupu R."/>
            <person name="Durkin A.S."/>
            <person name="Torralba M."/>
            <person name="Methe B."/>
            <person name="Sutton G.G."/>
            <person name="Strausberg R.L."/>
            <person name="Nelson K.E."/>
        </authorList>
    </citation>
    <scope>NUCLEOTIDE SEQUENCE [LARGE SCALE GENOMIC DNA]</scope>
    <source>
        <strain evidence="1 2">RM3267</strain>
    </source>
</reference>
<sequence length="43" mass="4962">MPQLSPSNLTKPRRQNSLLQVRQILKISLVFISKTSQQNKARI</sequence>
<organism evidence="1 2">
    <name type="scientific">Campylobacter rectus RM3267</name>
    <dbReference type="NCBI Taxonomy" id="553218"/>
    <lineage>
        <taxon>Bacteria</taxon>
        <taxon>Pseudomonadati</taxon>
        <taxon>Campylobacterota</taxon>
        <taxon>Epsilonproteobacteria</taxon>
        <taxon>Campylobacterales</taxon>
        <taxon>Campylobacteraceae</taxon>
        <taxon>Campylobacter</taxon>
    </lineage>
</organism>
<dbReference type="AlphaFoldDB" id="B9D289"/>
<name>B9D289_CAMRE</name>
<gene>
    <name evidence="1" type="ORF">CAMRE0001_2931</name>
</gene>
<evidence type="ECO:0000313" key="1">
    <source>
        <dbReference type="EMBL" id="EEF13886.1"/>
    </source>
</evidence>
<comment type="caution">
    <text evidence="1">The sequence shown here is derived from an EMBL/GenBank/DDBJ whole genome shotgun (WGS) entry which is preliminary data.</text>
</comment>
<dbReference type="EMBL" id="ACFU01000012">
    <property type="protein sequence ID" value="EEF13886.1"/>
    <property type="molecule type" value="Genomic_DNA"/>
</dbReference>
<accession>B9D289</accession>
<dbReference type="STRING" id="553218.CAMRE0001_2931"/>